<evidence type="ECO:0000313" key="3">
    <source>
        <dbReference type="EMBL" id="KNZ60732.1"/>
    </source>
</evidence>
<protein>
    <submittedName>
        <fullName evidence="3">Uncharacterized protein</fullName>
    </submittedName>
</protein>
<organism evidence="3 4">
    <name type="scientific">Puccinia sorghi</name>
    <dbReference type="NCBI Taxonomy" id="27349"/>
    <lineage>
        <taxon>Eukaryota</taxon>
        <taxon>Fungi</taxon>
        <taxon>Dikarya</taxon>
        <taxon>Basidiomycota</taxon>
        <taxon>Pucciniomycotina</taxon>
        <taxon>Pucciniomycetes</taxon>
        <taxon>Pucciniales</taxon>
        <taxon>Pucciniaceae</taxon>
        <taxon>Puccinia</taxon>
    </lineage>
</organism>
<keyword evidence="2" id="KW-1133">Transmembrane helix</keyword>
<feature type="transmembrane region" description="Helical" evidence="2">
    <location>
        <begin position="951"/>
        <end position="972"/>
    </location>
</feature>
<dbReference type="VEuPathDB" id="FungiDB:VP01_1508g1"/>
<feature type="compositionally biased region" description="Basic and acidic residues" evidence="1">
    <location>
        <begin position="743"/>
        <end position="759"/>
    </location>
</feature>
<sequence length="989" mass="111640">MIFSPACSPARNCRFSSPNSFNISATGQLIRCFHIIKKPHKEISNKSSVSFDTPSLLNAASSRGKRPPPSSSLEAPTLSAPDLFCSLILTYIVFSYYLTSYIENLTNSFSTELYSDFQPPHSFNFPTRISTRQVLQLVLAIPYLFFSRVKSRRLLLQLLIQFGPEKIHSCFPSSAPCRHAQPGVSGTILSHRTYHHCVRPSVGRVPRGFCWDTVADCGGTGGSFHRRRCVHIYIHTWSTLASFVSLHGPTLCHLCRQASRDASEMTKSCRKLWKPLHTWLPPPLSGKLHCEFLLVGSDNISCHVHIGQASDKFDSMIGLDLSHIAVQLAAGHLGFGSKTRLNNHHERREPQRTCGRPSVPSDCPSYYSRRENKFLNFFIARSSAFRSLQLATSILQDCAALCCACFSFKGRSAWIQVDLICRSEKRKKSTDHIDLIRALILFPTIFLSPNISNVWLIFCSSVYFGATHRLSSPFSSTTGTLVNYALHWPFLSLDTVGSPFLDFCHHLILFSLRSAPPVTSYISNIIHVSLGPLPPLLVPFFDNQPNLCKIMNFLFSKLIAHPCADNLQVTAGKGLLLLLDSLWSIKEASSSSFTSFPNSSNFTYSYSRFLHPSSSPSLIYFLAFKTMLTPVEITNPNITQPPNQPKDVNQEWYLLLSPLMRMVPYSQKQWIGFDPIIEGIPVPPILPSFAEFKRRNPASASSSDSASSWGAAPPLTPIHSMTEMRKDDREERRQQKQTTIHHTLTEENTGEKKSARQKKTQEFRRLRLDRFGLSWFRARPEEKLHGVLCEQRDRTADTAAPRKRARGYILTVIPYQLKKIISPPGSFHVLLLIFPSHSSSVFFSFLSLSSALSQLFVSHSLCLSVVCSVPCLSSLFWLFSLLSKTVNISSCTSFRIYILNHLYRVHTAISTILFILTTIPHLHANMSHFLQICSEAMHWPSKILHFYRPSYSFHCFLIISIWELVKLFHTLFSNLDSTLHILLLSTLIP</sequence>
<feature type="transmembrane region" description="Helical" evidence="2">
    <location>
        <begin position="827"/>
        <end position="848"/>
    </location>
</feature>
<evidence type="ECO:0000256" key="1">
    <source>
        <dbReference type="SAM" id="MobiDB-lite"/>
    </source>
</evidence>
<evidence type="ECO:0000313" key="4">
    <source>
        <dbReference type="Proteomes" id="UP000037035"/>
    </source>
</evidence>
<feature type="region of interest" description="Disordered" evidence="1">
    <location>
        <begin position="697"/>
        <end position="759"/>
    </location>
</feature>
<feature type="transmembrane region" description="Helical" evidence="2">
    <location>
        <begin position="902"/>
        <end position="922"/>
    </location>
</feature>
<dbReference type="Proteomes" id="UP000037035">
    <property type="component" value="Unassembled WGS sequence"/>
</dbReference>
<evidence type="ECO:0000256" key="2">
    <source>
        <dbReference type="SAM" id="Phobius"/>
    </source>
</evidence>
<feature type="compositionally biased region" description="Low complexity" evidence="1">
    <location>
        <begin position="698"/>
        <end position="712"/>
    </location>
</feature>
<feature type="compositionally biased region" description="Basic and acidic residues" evidence="1">
    <location>
        <begin position="722"/>
        <end position="734"/>
    </location>
</feature>
<dbReference type="AlphaFoldDB" id="A0A0L6VJI3"/>
<comment type="caution">
    <text evidence="3">The sequence shown here is derived from an EMBL/GenBank/DDBJ whole genome shotgun (WGS) entry which is preliminary data.</text>
</comment>
<name>A0A0L6VJI3_9BASI</name>
<proteinExistence type="predicted"/>
<gene>
    <name evidence="3" type="ORF">VP01_1508g1</name>
</gene>
<accession>A0A0L6VJI3</accession>
<feature type="transmembrane region" description="Helical" evidence="2">
    <location>
        <begin position="860"/>
        <end position="882"/>
    </location>
</feature>
<reference evidence="3 4" key="1">
    <citation type="submission" date="2015-08" db="EMBL/GenBank/DDBJ databases">
        <title>Next Generation Sequencing and Analysis of the Genome of Puccinia sorghi L Schw, the Causal Agent of Maize Common Rust.</title>
        <authorList>
            <person name="Rochi L."/>
            <person name="Burguener G."/>
            <person name="Darino M."/>
            <person name="Turjanski A."/>
            <person name="Kreff E."/>
            <person name="Dieguez M.J."/>
            <person name="Sacco F."/>
        </authorList>
    </citation>
    <scope>NUCLEOTIDE SEQUENCE [LARGE SCALE GENOMIC DNA]</scope>
    <source>
        <strain evidence="3 4">RO10H11247</strain>
    </source>
</reference>
<keyword evidence="2" id="KW-0812">Transmembrane</keyword>
<dbReference type="EMBL" id="LAVV01005653">
    <property type="protein sequence ID" value="KNZ60732.1"/>
    <property type="molecule type" value="Genomic_DNA"/>
</dbReference>
<keyword evidence="2" id="KW-0472">Membrane</keyword>
<keyword evidence="4" id="KW-1185">Reference proteome</keyword>